<dbReference type="SUPFAM" id="SSF54637">
    <property type="entry name" value="Thioesterase/thiol ester dehydrase-isomerase"/>
    <property type="match status" value="2"/>
</dbReference>
<feature type="region of interest" description="Disordered" evidence="2">
    <location>
        <begin position="169"/>
        <end position="193"/>
    </location>
</feature>
<dbReference type="Proteomes" id="UP001501612">
    <property type="component" value="Unassembled WGS sequence"/>
</dbReference>
<evidence type="ECO:0000313" key="4">
    <source>
        <dbReference type="EMBL" id="GAA1910501.1"/>
    </source>
</evidence>
<dbReference type="RefSeq" id="WP_344004560.1">
    <property type="nucleotide sequence ID" value="NZ_BAAAMY010000002.1"/>
</dbReference>
<sequence length="300" mass="31760">MTSTGTTPEKELVGEPGGLATVARAALPLLPVVNRLPGVRKAPRSSYDGLAYHRAPVTVEREHVEAYGAVCGFPVKDTVPMPYPHVLAFGLHMAIMTDTAFPFPAVGTVHVENDITSHRPVAVGEALGLRVEASAARPHPKGTALVFSATATVGDETVWESTSTYLRRGRGSDEAPAGLRLETAPPNGTRWPLPGDLGRRYAAVSGDANPIHLHPLTAKPLGFPRHIAHGMWSLARCVAALENRLGDASRVEVAFKKPIFLPGTVAFGSRPLEGAERGYLFSLTSPTDGAPHLTGRATAL</sequence>
<organism evidence="4 5">
    <name type="scientific">Nocardioides lentus</name>
    <dbReference type="NCBI Taxonomy" id="338077"/>
    <lineage>
        <taxon>Bacteria</taxon>
        <taxon>Bacillati</taxon>
        <taxon>Actinomycetota</taxon>
        <taxon>Actinomycetes</taxon>
        <taxon>Propionibacteriales</taxon>
        <taxon>Nocardioidaceae</taxon>
        <taxon>Nocardioides</taxon>
    </lineage>
</organism>
<proteinExistence type="inferred from homology"/>
<dbReference type="InterPro" id="IPR029069">
    <property type="entry name" value="HotDog_dom_sf"/>
</dbReference>
<evidence type="ECO:0000259" key="3">
    <source>
        <dbReference type="Pfam" id="PF01575"/>
    </source>
</evidence>
<dbReference type="PANTHER" id="PTHR43841:SF1">
    <property type="entry name" value="3-HYDROXYACYL-THIOESTER DEHYDRATASE X"/>
    <property type="match status" value="1"/>
</dbReference>
<dbReference type="InterPro" id="IPR002539">
    <property type="entry name" value="MaoC-like_dom"/>
</dbReference>
<evidence type="ECO:0000256" key="2">
    <source>
        <dbReference type="SAM" id="MobiDB-lite"/>
    </source>
</evidence>
<name>A0ABP5ACU2_9ACTN</name>
<dbReference type="EMBL" id="BAAAMY010000002">
    <property type="protein sequence ID" value="GAA1910501.1"/>
    <property type="molecule type" value="Genomic_DNA"/>
</dbReference>
<feature type="domain" description="MaoC-like" evidence="3">
    <location>
        <begin position="199"/>
        <end position="266"/>
    </location>
</feature>
<comment type="similarity">
    <text evidence="1">Belongs to the enoyl-CoA hydratase/isomerase family.</text>
</comment>
<keyword evidence="5" id="KW-1185">Reference proteome</keyword>
<dbReference type="Gene3D" id="3.10.129.10">
    <property type="entry name" value="Hotdog Thioesterase"/>
    <property type="match status" value="1"/>
</dbReference>
<evidence type="ECO:0000256" key="1">
    <source>
        <dbReference type="ARBA" id="ARBA00005254"/>
    </source>
</evidence>
<evidence type="ECO:0000313" key="5">
    <source>
        <dbReference type="Proteomes" id="UP001501612"/>
    </source>
</evidence>
<comment type="caution">
    <text evidence="4">The sequence shown here is derived from an EMBL/GenBank/DDBJ whole genome shotgun (WGS) entry which is preliminary data.</text>
</comment>
<dbReference type="Pfam" id="PF01575">
    <property type="entry name" value="MaoC_dehydratas"/>
    <property type="match status" value="1"/>
</dbReference>
<gene>
    <name evidence="4" type="ORF">GCM10009737_09880</name>
</gene>
<accession>A0ABP5ACU2</accession>
<reference evidence="5" key="1">
    <citation type="journal article" date="2019" name="Int. J. Syst. Evol. Microbiol.">
        <title>The Global Catalogue of Microorganisms (GCM) 10K type strain sequencing project: providing services to taxonomists for standard genome sequencing and annotation.</title>
        <authorList>
            <consortium name="The Broad Institute Genomics Platform"/>
            <consortium name="The Broad Institute Genome Sequencing Center for Infectious Disease"/>
            <person name="Wu L."/>
            <person name="Ma J."/>
        </authorList>
    </citation>
    <scope>NUCLEOTIDE SEQUENCE [LARGE SCALE GENOMIC DNA]</scope>
    <source>
        <strain evidence="5">JCM 14046</strain>
    </source>
</reference>
<protein>
    <submittedName>
        <fullName evidence="4">MaoC/PaaZ C-terminal domain-containing protein</fullName>
    </submittedName>
</protein>
<dbReference type="PANTHER" id="PTHR43841">
    <property type="entry name" value="3-HYDROXYACYL-THIOESTER DEHYDRATASE HTDX-RELATED"/>
    <property type="match status" value="1"/>
</dbReference>